<dbReference type="AlphaFoldDB" id="A0A089Q8H7"/>
<protein>
    <recommendedName>
        <fullName evidence="9">Probable endonuclease 4</fullName>
        <ecNumber evidence="9">3.1.21.2</ecNumber>
    </recommendedName>
    <alternativeName>
        <fullName evidence="9">Endodeoxyribonuclease IV</fullName>
    </alternativeName>
    <alternativeName>
        <fullName evidence="9">Endonuclease IV</fullName>
    </alternativeName>
</protein>
<dbReference type="Pfam" id="PF01261">
    <property type="entry name" value="AP_endonuc_2"/>
    <property type="match status" value="1"/>
</dbReference>
<dbReference type="KEGG" id="cnt:JT31_19860"/>
<evidence type="ECO:0000256" key="5">
    <source>
        <dbReference type="ARBA" id="ARBA00022763"/>
    </source>
</evidence>
<dbReference type="GO" id="GO:0006284">
    <property type="term" value="P:base-excision repair"/>
    <property type="evidence" value="ECO:0007669"/>
    <property type="project" value="TreeGrafter"/>
</dbReference>
<dbReference type="Proteomes" id="UP000029481">
    <property type="component" value="Chromosome"/>
</dbReference>
<dbReference type="GO" id="GO:0003906">
    <property type="term" value="F:DNA-(apurinic or apyrimidinic site) endonuclease activity"/>
    <property type="evidence" value="ECO:0007669"/>
    <property type="project" value="TreeGrafter"/>
</dbReference>
<feature type="binding site" evidence="9">
    <location>
        <position position="145"/>
    </location>
    <ligand>
        <name>Zn(2+)</name>
        <dbReference type="ChEBI" id="CHEBI:29105"/>
        <label>1</label>
    </ligand>
</feature>
<keyword evidence="6 9" id="KW-0378">Hydrolase</keyword>
<evidence type="ECO:0000313" key="12">
    <source>
        <dbReference type="Proteomes" id="UP000029481"/>
    </source>
</evidence>
<evidence type="ECO:0000313" key="11">
    <source>
        <dbReference type="EMBL" id="AIR06789.1"/>
    </source>
</evidence>
<evidence type="ECO:0000256" key="1">
    <source>
        <dbReference type="ARBA" id="ARBA00005340"/>
    </source>
</evidence>
<keyword evidence="3 9" id="KW-0479">Metal-binding</keyword>
<keyword evidence="7 9" id="KW-0862">Zinc</keyword>
<feature type="binding site" evidence="9">
    <location>
        <position position="69"/>
    </location>
    <ligand>
        <name>Zn(2+)</name>
        <dbReference type="ChEBI" id="CHEBI:29105"/>
        <label>1</label>
    </ligand>
</feature>
<dbReference type="GO" id="GO:0008081">
    <property type="term" value="F:phosphoric diester hydrolase activity"/>
    <property type="evidence" value="ECO:0007669"/>
    <property type="project" value="TreeGrafter"/>
</dbReference>
<feature type="binding site" evidence="9">
    <location>
        <position position="179"/>
    </location>
    <ligand>
        <name>Zn(2+)</name>
        <dbReference type="ChEBI" id="CHEBI:29105"/>
        <label>2</label>
    </ligand>
</feature>
<comment type="function">
    <text evidence="9">Endonuclease IV plays a role in DNA repair. It cleaves phosphodiester bonds at apurinic or apyrimidinic (AP) sites, generating a 3'-hydroxyl group and a 5'-terminal sugar phosphate.</text>
</comment>
<dbReference type="NCBIfam" id="NF002199">
    <property type="entry name" value="PRK01060.1-4"/>
    <property type="match status" value="1"/>
</dbReference>
<dbReference type="GO" id="GO:0003677">
    <property type="term" value="F:DNA binding"/>
    <property type="evidence" value="ECO:0007669"/>
    <property type="project" value="InterPro"/>
</dbReference>
<keyword evidence="12" id="KW-1185">Reference proteome</keyword>
<comment type="catalytic activity">
    <reaction evidence="9">
        <text>Endonucleolytic cleavage to 5'-phosphooligonucleotide end-products.</text>
        <dbReference type="EC" id="3.1.21.2"/>
    </reaction>
</comment>
<evidence type="ECO:0000256" key="2">
    <source>
        <dbReference type="ARBA" id="ARBA00022722"/>
    </source>
</evidence>
<dbReference type="InterPro" id="IPR036237">
    <property type="entry name" value="Xyl_isomerase-like_sf"/>
</dbReference>
<accession>A0A089Q8H7</accession>
<dbReference type="GO" id="GO:0008270">
    <property type="term" value="F:zinc ion binding"/>
    <property type="evidence" value="ECO:0007669"/>
    <property type="project" value="UniProtKB-UniRule"/>
</dbReference>
<comment type="similarity">
    <text evidence="1 9">Belongs to the AP endonuclease 2 family.</text>
</comment>
<organism evidence="11 12">
    <name type="scientific">Cedecea neteri</name>
    <dbReference type="NCBI Taxonomy" id="158822"/>
    <lineage>
        <taxon>Bacteria</taxon>
        <taxon>Pseudomonadati</taxon>
        <taxon>Pseudomonadota</taxon>
        <taxon>Gammaproteobacteria</taxon>
        <taxon>Enterobacterales</taxon>
        <taxon>Enterobacteriaceae</taxon>
        <taxon>Cedecea</taxon>
    </lineage>
</organism>
<evidence type="ECO:0000259" key="10">
    <source>
        <dbReference type="Pfam" id="PF01261"/>
    </source>
</evidence>
<keyword evidence="8 9" id="KW-0234">DNA repair</keyword>
<evidence type="ECO:0000256" key="9">
    <source>
        <dbReference type="HAMAP-Rule" id="MF_00152"/>
    </source>
</evidence>
<dbReference type="InterPro" id="IPR013022">
    <property type="entry name" value="Xyl_isomerase-like_TIM-brl"/>
</dbReference>
<reference evidence="11 12" key="1">
    <citation type="submission" date="2014-09" db="EMBL/GenBank/DDBJ databases">
        <title>Cedecea neteri SSMD04 Genome Sequencing.</title>
        <authorList>
            <person name="Tan J.-Y."/>
        </authorList>
    </citation>
    <scope>NUCLEOTIDE SEQUENCE [LARGE SCALE GENOMIC DNA]</scope>
    <source>
        <strain evidence="11 12">SSMD04</strain>
    </source>
</reference>
<dbReference type="PANTHER" id="PTHR21445">
    <property type="entry name" value="ENDONUCLEASE IV ENDODEOXYRIBONUCLEASE IV"/>
    <property type="match status" value="1"/>
</dbReference>
<gene>
    <name evidence="9" type="primary">nfo</name>
    <name evidence="11" type="ORF">JT31_19860</name>
</gene>
<dbReference type="FunFam" id="3.20.20.150:FF:000001">
    <property type="entry name" value="Probable endonuclease 4"/>
    <property type="match status" value="1"/>
</dbReference>
<dbReference type="NCBIfam" id="TIGR00587">
    <property type="entry name" value="nfo"/>
    <property type="match status" value="1"/>
</dbReference>
<dbReference type="CDD" id="cd00019">
    <property type="entry name" value="AP2Ec"/>
    <property type="match status" value="1"/>
</dbReference>
<keyword evidence="5 9" id="KW-0227">DNA damage</keyword>
<feature type="domain" description="Xylose isomerase-like TIM barrel" evidence="10">
    <location>
        <begin position="21"/>
        <end position="277"/>
    </location>
</feature>
<dbReference type="OrthoDB" id="9805666at2"/>
<name>A0A089Q8H7_9ENTR</name>
<evidence type="ECO:0000256" key="4">
    <source>
        <dbReference type="ARBA" id="ARBA00022759"/>
    </source>
</evidence>
<feature type="binding site" evidence="9">
    <location>
        <position position="261"/>
    </location>
    <ligand>
        <name>Zn(2+)</name>
        <dbReference type="ChEBI" id="CHEBI:29105"/>
        <label>2</label>
    </ligand>
</feature>
<evidence type="ECO:0000256" key="6">
    <source>
        <dbReference type="ARBA" id="ARBA00022801"/>
    </source>
</evidence>
<dbReference type="HAMAP" id="MF_00152">
    <property type="entry name" value="Nfo"/>
    <property type="match status" value="1"/>
</dbReference>
<dbReference type="PANTHER" id="PTHR21445:SF0">
    <property type="entry name" value="APURINIC-APYRIMIDINIC ENDONUCLEASE"/>
    <property type="match status" value="1"/>
</dbReference>
<comment type="cofactor">
    <cofactor evidence="9">
        <name>Zn(2+)</name>
        <dbReference type="ChEBI" id="CHEBI:29105"/>
    </cofactor>
    <text evidence="9">Binds 3 Zn(2+) ions.</text>
</comment>
<dbReference type="EC" id="3.1.21.2" evidence="9"/>
<dbReference type="InterPro" id="IPR001719">
    <property type="entry name" value="AP_endonuc_2"/>
</dbReference>
<feature type="binding site" evidence="9">
    <location>
        <position position="216"/>
    </location>
    <ligand>
        <name>Zn(2+)</name>
        <dbReference type="ChEBI" id="CHEBI:29105"/>
        <label>2</label>
    </ligand>
</feature>
<dbReference type="SUPFAM" id="SSF51658">
    <property type="entry name" value="Xylose isomerase-like"/>
    <property type="match status" value="1"/>
</dbReference>
<feature type="binding site" evidence="9">
    <location>
        <position position="109"/>
    </location>
    <ligand>
        <name>Zn(2+)</name>
        <dbReference type="ChEBI" id="CHEBI:29105"/>
        <label>1</label>
    </ligand>
</feature>
<dbReference type="PROSITE" id="PS51432">
    <property type="entry name" value="AP_NUCLEASE_F2_4"/>
    <property type="match status" value="1"/>
</dbReference>
<evidence type="ECO:0000256" key="3">
    <source>
        <dbReference type="ARBA" id="ARBA00022723"/>
    </source>
</evidence>
<feature type="binding site" evidence="9">
    <location>
        <position position="182"/>
    </location>
    <ligand>
        <name>Zn(2+)</name>
        <dbReference type="ChEBI" id="CHEBI:29105"/>
        <label>3</label>
    </ligand>
</feature>
<dbReference type="PROSITE" id="PS00731">
    <property type="entry name" value="AP_NUCLEASE_F2_3"/>
    <property type="match status" value="1"/>
</dbReference>
<feature type="binding site" evidence="9">
    <location>
        <position position="145"/>
    </location>
    <ligand>
        <name>Zn(2+)</name>
        <dbReference type="ChEBI" id="CHEBI:29105"/>
        <label>2</label>
    </ligand>
</feature>
<feature type="binding site" evidence="9">
    <location>
        <position position="231"/>
    </location>
    <ligand>
        <name>Zn(2+)</name>
        <dbReference type="ChEBI" id="CHEBI:29105"/>
        <label>3</label>
    </ligand>
</feature>
<dbReference type="SMART" id="SM00518">
    <property type="entry name" value="AP2Ec"/>
    <property type="match status" value="1"/>
</dbReference>
<keyword evidence="4 9" id="KW-0255">Endonuclease</keyword>
<dbReference type="RefSeq" id="WP_038481066.1">
    <property type="nucleotide sequence ID" value="NZ_CP009451.1"/>
</dbReference>
<dbReference type="InterPro" id="IPR018246">
    <property type="entry name" value="AP_endonuc_F2_Zn_BS"/>
</dbReference>
<dbReference type="GO" id="GO:0008833">
    <property type="term" value="F:deoxyribonuclease IV (phage-T4-induced) activity"/>
    <property type="evidence" value="ECO:0007669"/>
    <property type="project" value="UniProtKB-UniRule"/>
</dbReference>
<evidence type="ECO:0000256" key="7">
    <source>
        <dbReference type="ARBA" id="ARBA00022833"/>
    </source>
</evidence>
<feature type="binding site" evidence="9">
    <location>
        <position position="229"/>
    </location>
    <ligand>
        <name>Zn(2+)</name>
        <dbReference type="ChEBI" id="CHEBI:29105"/>
        <label>3</label>
    </ligand>
</feature>
<dbReference type="PROSITE" id="PS00730">
    <property type="entry name" value="AP_NUCLEASE_F2_2"/>
    <property type="match status" value="1"/>
</dbReference>
<evidence type="ECO:0000256" key="8">
    <source>
        <dbReference type="ARBA" id="ARBA00023204"/>
    </source>
</evidence>
<keyword evidence="2 9" id="KW-0540">Nuclease</keyword>
<dbReference type="EMBL" id="CP009451">
    <property type="protein sequence ID" value="AIR06789.1"/>
    <property type="molecule type" value="Genomic_DNA"/>
</dbReference>
<dbReference type="PROSITE" id="PS00729">
    <property type="entry name" value="AP_NUCLEASE_F2_1"/>
    <property type="match status" value="1"/>
</dbReference>
<dbReference type="Gene3D" id="3.20.20.150">
    <property type="entry name" value="Divalent-metal-dependent TIM barrel enzymes"/>
    <property type="match status" value="1"/>
</dbReference>
<proteinExistence type="inferred from homology"/>
<sequence>MKFIGAHVSASGGLENAAIRAHELEATAFALFTKNQRQWRAAPLTSEIIDSFKSACEKYHYGPGQILPHDSYLINLGHPVEEALEKSREAFIDEMVRCQDLGLTLLNFHPGSHLKQIPEEECLKRIAESINIALEKSEGVTAVIENTAGQGSNLGFRFEHLAAIIDGVEDKSRVGVCIDTCHAFAAGYDLRTEEDCENTFSEFERIVGFKYLRGMHLNDAKSEFGSRVDRHNSLGLGNIGHTPFSWIMRDARFEGIPLILETTNPDIWAEEIAWLKAQQHEEATA</sequence>